<evidence type="ECO:0000313" key="5">
    <source>
        <dbReference type="EMBL" id="MST32235.1"/>
    </source>
</evidence>
<dbReference type="InterPro" id="IPR000873">
    <property type="entry name" value="AMP-dep_synth/lig_dom"/>
</dbReference>
<organism evidence="5 6">
    <name type="scientific">Acidiferrimicrobium australe</name>
    <dbReference type="NCBI Taxonomy" id="2664430"/>
    <lineage>
        <taxon>Bacteria</taxon>
        <taxon>Bacillati</taxon>
        <taxon>Actinomycetota</taxon>
        <taxon>Acidimicrobiia</taxon>
        <taxon>Acidimicrobiales</taxon>
        <taxon>Acidimicrobiaceae</taxon>
        <taxon>Acidiferrimicrobium</taxon>
    </lineage>
</organism>
<accession>A0ABW9QQW7</accession>
<dbReference type="PROSITE" id="PS00455">
    <property type="entry name" value="AMP_BINDING"/>
    <property type="match status" value="1"/>
</dbReference>
<gene>
    <name evidence="5" type="ORF">GHK86_05795</name>
</gene>
<dbReference type="InterPro" id="IPR020845">
    <property type="entry name" value="AMP-binding_CS"/>
</dbReference>
<dbReference type="Gene3D" id="3.30.300.30">
    <property type="match status" value="1"/>
</dbReference>
<proteinExistence type="inferred from homology"/>
<dbReference type="Gene3D" id="3.40.50.12780">
    <property type="entry name" value="N-terminal domain of ligase-like"/>
    <property type="match status" value="1"/>
</dbReference>
<dbReference type="CDD" id="cd04433">
    <property type="entry name" value="AFD_class_I"/>
    <property type="match status" value="1"/>
</dbReference>
<name>A0ABW9QQW7_9ACTN</name>
<dbReference type="Proteomes" id="UP000437736">
    <property type="component" value="Unassembled WGS sequence"/>
</dbReference>
<reference evidence="5 6" key="1">
    <citation type="submission" date="2019-11" db="EMBL/GenBank/DDBJ databases">
        <title>Acidiferrimicrobium australis gen. nov., sp. nov., an acidophilic and obligately heterotrophic, member of the Actinobacteria that catalyses dissimilatory oxido- reduction of iron isolated from metal-rich acidic water in Chile.</title>
        <authorList>
            <person name="Gonzalez D."/>
            <person name="Huber K."/>
            <person name="Hedrich S."/>
            <person name="Rojas-Villalobos C."/>
            <person name="Quatrini R."/>
            <person name="Dinamarca M.A."/>
            <person name="Schwarz A."/>
            <person name="Canales C."/>
            <person name="Nancucheo I."/>
        </authorList>
    </citation>
    <scope>NUCLEOTIDE SEQUENCE [LARGE SCALE GENOMIC DNA]</scope>
    <source>
        <strain evidence="5 6">USS-CCA1</strain>
    </source>
</reference>
<comment type="caution">
    <text evidence="5">The sequence shown here is derived from an EMBL/GenBank/DDBJ whole genome shotgun (WGS) entry which is preliminary data.</text>
</comment>
<dbReference type="EMBL" id="WJHE01000251">
    <property type="protein sequence ID" value="MST32235.1"/>
    <property type="molecule type" value="Genomic_DNA"/>
</dbReference>
<keyword evidence="6" id="KW-1185">Reference proteome</keyword>
<dbReference type="Pfam" id="PF00501">
    <property type="entry name" value="AMP-binding"/>
    <property type="match status" value="1"/>
</dbReference>
<feature type="domain" description="AMP-binding enzyme C-terminal" evidence="4">
    <location>
        <begin position="287"/>
        <end position="362"/>
    </location>
</feature>
<evidence type="ECO:0000313" key="6">
    <source>
        <dbReference type="Proteomes" id="UP000437736"/>
    </source>
</evidence>
<dbReference type="InterPro" id="IPR042099">
    <property type="entry name" value="ANL_N_sf"/>
</dbReference>
<evidence type="ECO:0000256" key="2">
    <source>
        <dbReference type="ARBA" id="ARBA00022598"/>
    </source>
</evidence>
<feature type="domain" description="AMP-dependent synthetase/ligase" evidence="3">
    <location>
        <begin position="68"/>
        <end position="239"/>
    </location>
</feature>
<comment type="similarity">
    <text evidence="1">Belongs to the ATP-dependent AMP-binding enzyme family.</text>
</comment>
<dbReference type="PANTHER" id="PTHR43201">
    <property type="entry name" value="ACYL-COA SYNTHETASE"/>
    <property type="match status" value="1"/>
</dbReference>
<dbReference type="InterPro" id="IPR025110">
    <property type="entry name" value="AMP-bd_C"/>
</dbReference>
<evidence type="ECO:0000256" key="1">
    <source>
        <dbReference type="ARBA" id="ARBA00006432"/>
    </source>
</evidence>
<dbReference type="InterPro" id="IPR045851">
    <property type="entry name" value="AMP-bd_C_sf"/>
</dbReference>
<evidence type="ECO:0000259" key="4">
    <source>
        <dbReference type="Pfam" id="PF13193"/>
    </source>
</evidence>
<dbReference type="PANTHER" id="PTHR43201:SF5">
    <property type="entry name" value="MEDIUM-CHAIN ACYL-COA LIGASE ACSF2, MITOCHONDRIAL"/>
    <property type="match status" value="1"/>
</dbReference>
<sequence length="369" mass="37915">MPDLIAIDLPAGPAWVELLRRAWDAGDAVLPVDQRLAPPAKRAVLAALGAGVVVDAGGRATLPGGRPVEPGDALVMATSGTTGEPKGVVLTHDAVLASARATAARLGVDPAVHRWLACLPLNHIGGLSVLTKALCTGSALTVLPGFDAEAVLAASGPEVLVSLVPTALRRVGSAAFHTVVLGGSAPPAGLAANVHTTYGLTETGSGVVYDGRPLDGVDVALDDADGQIRVRGPMLLRAYRDGRVPLDDAGWFATGDAGRWVDDRLVVDGRLSDLIVTGGENVWPTPIERILATHPAVGEVAVAGRPDEEWGERVVAFVVPAAGSEPPTLDALRGLVREQLAAFAAPRELVVVEALPKTAIGKVQRALLT</sequence>
<protein>
    <submittedName>
        <fullName evidence="5">AMP-binding protein</fullName>
    </submittedName>
</protein>
<dbReference type="Pfam" id="PF13193">
    <property type="entry name" value="AMP-binding_C"/>
    <property type="match status" value="1"/>
</dbReference>
<evidence type="ECO:0000259" key="3">
    <source>
        <dbReference type="Pfam" id="PF00501"/>
    </source>
</evidence>
<keyword evidence="2" id="KW-0436">Ligase</keyword>
<dbReference type="SUPFAM" id="SSF56801">
    <property type="entry name" value="Acetyl-CoA synthetase-like"/>
    <property type="match status" value="1"/>
</dbReference>